<evidence type="ECO:0000256" key="3">
    <source>
        <dbReference type="ARBA" id="ARBA00022840"/>
    </source>
</evidence>
<dbReference type="PANTHER" id="PTHR43776">
    <property type="entry name" value="TRANSPORT ATP-BINDING PROTEIN"/>
    <property type="match status" value="1"/>
</dbReference>
<evidence type="ECO:0000259" key="4">
    <source>
        <dbReference type="PROSITE" id="PS50893"/>
    </source>
</evidence>
<dbReference type="SUPFAM" id="SSF52540">
    <property type="entry name" value="P-loop containing nucleoside triphosphate hydrolases"/>
    <property type="match status" value="1"/>
</dbReference>
<evidence type="ECO:0000256" key="2">
    <source>
        <dbReference type="ARBA" id="ARBA00022741"/>
    </source>
</evidence>
<accession>A0A6N7VUK4</accession>
<dbReference type="Pfam" id="PF00005">
    <property type="entry name" value="ABC_tran"/>
    <property type="match status" value="1"/>
</dbReference>
<evidence type="ECO:0000313" key="5">
    <source>
        <dbReference type="EMBL" id="MSS84660.1"/>
    </source>
</evidence>
<feature type="domain" description="ABC transporter" evidence="4">
    <location>
        <begin position="4"/>
        <end position="240"/>
    </location>
</feature>
<gene>
    <name evidence="5" type="ORF">FYJ24_07750</name>
</gene>
<keyword evidence="3 5" id="KW-0067">ATP-binding</keyword>
<dbReference type="GO" id="GO:0005524">
    <property type="term" value="F:ATP binding"/>
    <property type="evidence" value="ECO:0007669"/>
    <property type="project" value="UniProtKB-KW"/>
</dbReference>
<name>A0A6N7VUK4_9ACTO</name>
<evidence type="ECO:0000256" key="1">
    <source>
        <dbReference type="ARBA" id="ARBA00022448"/>
    </source>
</evidence>
<keyword evidence="1" id="KW-0813">Transport</keyword>
<comment type="caution">
    <text evidence="5">The sequence shown here is derived from an EMBL/GenBank/DDBJ whole genome shotgun (WGS) entry which is preliminary data.</text>
</comment>
<sequence length="249" mass="27305">MTDLEVSHINVRFGKFDAVKDVSLSIPSGGALGLVGESGSGKTTVARAIVGLHPATSGCIRLGEELLPRTRSREQFRRIQMVYQDPYTSLNPRMTIRNMLSEVLRLHRIVPRNRVRQRCTELMDMVQLSESSLDAYPSQFSGGQRQRIALARALALAPQVLVADEPTSALDASVQSKIVDLLATLRSELQLTLVCVSHDLAVVAALCDSVAVMKDGKIIENSPKNEFFSHPSNDYSRNLLAAVPRLPSK</sequence>
<dbReference type="InterPro" id="IPR003593">
    <property type="entry name" value="AAA+_ATPase"/>
</dbReference>
<protein>
    <submittedName>
        <fullName evidence="5">ABC transporter ATP-binding protein</fullName>
    </submittedName>
</protein>
<dbReference type="Gene3D" id="3.40.50.300">
    <property type="entry name" value="P-loop containing nucleotide triphosphate hydrolases"/>
    <property type="match status" value="1"/>
</dbReference>
<dbReference type="GO" id="GO:0055085">
    <property type="term" value="P:transmembrane transport"/>
    <property type="evidence" value="ECO:0007669"/>
    <property type="project" value="UniProtKB-ARBA"/>
</dbReference>
<evidence type="ECO:0000313" key="6">
    <source>
        <dbReference type="Proteomes" id="UP000470875"/>
    </source>
</evidence>
<dbReference type="InterPro" id="IPR017871">
    <property type="entry name" value="ABC_transporter-like_CS"/>
</dbReference>
<dbReference type="PROSITE" id="PS50893">
    <property type="entry name" value="ABC_TRANSPORTER_2"/>
    <property type="match status" value="1"/>
</dbReference>
<dbReference type="InterPro" id="IPR027417">
    <property type="entry name" value="P-loop_NTPase"/>
</dbReference>
<dbReference type="RefSeq" id="WP_154545223.1">
    <property type="nucleotide sequence ID" value="NZ_VULO01000008.1"/>
</dbReference>
<dbReference type="CDD" id="cd03257">
    <property type="entry name" value="ABC_NikE_OppD_transporters"/>
    <property type="match status" value="1"/>
</dbReference>
<proteinExistence type="predicted"/>
<dbReference type="Proteomes" id="UP000470875">
    <property type="component" value="Unassembled WGS sequence"/>
</dbReference>
<organism evidence="5 6">
    <name type="scientific">Scrofimicrobium canadense</name>
    <dbReference type="NCBI Taxonomy" id="2652290"/>
    <lineage>
        <taxon>Bacteria</taxon>
        <taxon>Bacillati</taxon>
        <taxon>Actinomycetota</taxon>
        <taxon>Actinomycetes</taxon>
        <taxon>Actinomycetales</taxon>
        <taxon>Actinomycetaceae</taxon>
        <taxon>Scrofimicrobium</taxon>
    </lineage>
</organism>
<reference evidence="5 6" key="1">
    <citation type="submission" date="2019-08" db="EMBL/GenBank/DDBJ databases">
        <title>In-depth cultivation of the pig gut microbiome towards novel bacterial diversity and tailored functional studies.</title>
        <authorList>
            <person name="Wylensek D."/>
            <person name="Hitch T.C.A."/>
            <person name="Clavel T."/>
        </authorList>
    </citation>
    <scope>NUCLEOTIDE SEQUENCE [LARGE SCALE GENOMIC DNA]</scope>
    <source>
        <strain evidence="5 6">WB03_NA08</strain>
    </source>
</reference>
<keyword evidence="6" id="KW-1185">Reference proteome</keyword>
<dbReference type="InterPro" id="IPR003439">
    <property type="entry name" value="ABC_transporter-like_ATP-bd"/>
</dbReference>
<dbReference type="SMART" id="SM00382">
    <property type="entry name" value="AAA"/>
    <property type="match status" value="1"/>
</dbReference>
<dbReference type="InterPro" id="IPR050319">
    <property type="entry name" value="ABC_transp_ATP-bind"/>
</dbReference>
<dbReference type="EMBL" id="VULO01000008">
    <property type="protein sequence ID" value="MSS84660.1"/>
    <property type="molecule type" value="Genomic_DNA"/>
</dbReference>
<dbReference type="GO" id="GO:0016887">
    <property type="term" value="F:ATP hydrolysis activity"/>
    <property type="evidence" value="ECO:0007669"/>
    <property type="project" value="InterPro"/>
</dbReference>
<dbReference type="PROSITE" id="PS00211">
    <property type="entry name" value="ABC_TRANSPORTER_1"/>
    <property type="match status" value="1"/>
</dbReference>
<keyword evidence="2" id="KW-0547">Nucleotide-binding</keyword>
<dbReference type="AlphaFoldDB" id="A0A6N7VUK4"/>